<dbReference type="SUPFAM" id="SSF53244">
    <property type="entry name" value="MurD-like peptide ligases, peptide-binding domain"/>
    <property type="match status" value="1"/>
</dbReference>
<proteinExistence type="inferred from homology"/>
<name>A8PFT2_COPC7</name>
<dbReference type="HOGENOM" id="CLU_015869_2_0_1"/>
<dbReference type="InParanoid" id="A8PFT2"/>
<comment type="similarity">
    <text evidence="1">Belongs to the folylpolyglutamate synthase family.</text>
</comment>
<comment type="caution">
    <text evidence="7">The sequence shown here is derived from an EMBL/GenBank/DDBJ whole genome shotgun (WGS) entry which is preliminary data.</text>
</comment>
<dbReference type="RefSeq" id="XP_001841006.2">
    <property type="nucleotide sequence ID" value="XM_001840954.2"/>
</dbReference>
<dbReference type="InterPro" id="IPR018109">
    <property type="entry name" value="Folylpolyglutamate_synth_CS"/>
</dbReference>
<evidence type="ECO:0000313" key="7">
    <source>
        <dbReference type="EMBL" id="EAU80740.2"/>
    </source>
</evidence>
<dbReference type="GO" id="GO:0005524">
    <property type="term" value="F:ATP binding"/>
    <property type="evidence" value="ECO:0007669"/>
    <property type="project" value="UniProtKB-KW"/>
</dbReference>
<evidence type="ECO:0000256" key="3">
    <source>
        <dbReference type="ARBA" id="ARBA00022723"/>
    </source>
</evidence>
<dbReference type="FunCoup" id="A8PFT2">
    <property type="interactions" value="174"/>
</dbReference>
<evidence type="ECO:0000256" key="6">
    <source>
        <dbReference type="ARBA" id="ARBA00022842"/>
    </source>
</evidence>
<keyword evidence="5" id="KW-0067">ATP-binding</keyword>
<sequence>MSGPSSSDQAPSLHWSVVGCEGSHCFYRSNCFSVETPERLYSPTLPRLRVGRFNSPHLTKITDCITIDNEPVDDETYHGIRTRIETLSRDSGASLTPFEVLTLTALQIFESSRVDVAVIEVGMGGRLDATNIIPTEYILVSALTTVDLDHQQFLGSTIEDVAREKLGIARQGKPLVLGHQRHPSVELLAKEVLHSVGAMLERPVPVSELHFDANVAISLRTNAVKTIPSRHVEFTLPALGSGSMSAPFPLSGDHQLSNLSTALGIVDSLIRSAQFQISADAVTKGISHIQWKGRLSWHTLNLDTQGSLNHPILVDGAHNAGSSQALAKYINQTISTFQLNNVHLHYILALSHSPTKPPSETLSPILMNLPSAISAVNVATVEFTPPDQMPWVQPVPAQDVEEAVKVLAPLARVWSSGNGSIQGSVNTGLTSAFSWVASNIRDADLVATPPPNRPHHLVALAGSLYLVADFYRVLEGEGGLAGLL</sequence>
<keyword evidence="2" id="KW-0436">Ligase</keyword>
<dbReference type="GeneID" id="6017665"/>
<keyword evidence="6" id="KW-0460">Magnesium</keyword>
<keyword evidence="3" id="KW-0479">Metal-binding</keyword>
<dbReference type="EMBL" id="AACS02000002">
    <property type="protein sequence ID" value="EAU80740.2"/>
    <property type="molecule type" value="Genomic_DNA"/>
</dbReference>
<evidence type="ECO:0000313" key="8">
    <source>
        <dbReference type="Proteomes" id="UP000001861"/>
    </source>
</evidence>
<dbReference type="SUPFAM" id="SSF53623">
    <property type="entry name" value="MurD-like peptide ligases, catalytic domain"/>
    <property type="match status" value="1"/>
</dbReference>
<reference evidence="7 8" key="1">
    <citation type="journal article" date="2010" name="Proc. Natl. Acad. Sci. U.S.A.">
        <title>Insights into evolution of multicellular fungi from the assembled chromosomes of the mushroom Coprinopsis cinerea (Coprinus cinereus).</title>
        <authorList>
            <person name="Stajich J.E."/>
            <person name="Wilke S.K."/>
            <person name="Ahren D."/>
            <person name="Au C.H."/>
            <person name="Birren B.W."/>
            <person name="Borodovsky M."/>
            <person name="Burns C."/>
            <person name="Canback B."/>
            <person name="Casselton L.A."/>
            <person name="Cheng C.K."/>
            <person name="Deng J."/>
            <person name="Dietrich F.S."/>
            <person name="Fargo D.C."/>
            <person name="Farman M.L."/>
            <person name="Gathman A.C."/>
            <person name="Goldberg J."/>
            <person name="Guigo R."/>
            <person name="Hoegger P.J."/>
            <person name="Hooker J.B."/>
            <person name="Huggins A."/>
            <person name="James T.Y."/>
            <person name="Kamada T."/>
            <person name="Kilaru S."/>
            <person name="Kodira C."/>
            <person name="Kues U."/>
            <person name="Kupfer D."/>
            <person name="Kwan H.S."/>
            <person name="Lomsadze A."/>
            <person name="Li W."/>
            <person name="Lilly W.W."/>
            <person name="Ma L.J."/>
            <person name="Mackey A.J."/>
            <person name="Manning G."/>
            <person name="Martin F."/>
            <person name="Muraguchi H."/>
            <person name="Natvig D.O."/>
            <person name="Palmerini H."/>
            <person name="Ramesh M.A."/>
            <person name="Rehmeyer C.J."/>
            <person name="Roe B.A."/>
            <person name="Shenoy N."/>
            <person name="Stanke M."/>
            <person name="Ter-Hovhannisyan V."/>
            <person name="Tunlid A."/>
            <person name="Velagapudi R."/>
            <person name="Vision T.J."/>
            <person name="Zeng Q."/>
            <person name="Zolan M.E."/>
            <person name="Pukkila P.J."/>
        </authorList>
    </citation>
    <scope>NUCLEOTIDE SEQUENCE [LARGE SCALE GENOMIC DNA]</scope>
    <source>
        <strain evidence="8">Okayama-7 / 130 / ATCC MYA-4618 / FGSC 9003</strain>
    </source>
</reference>
<dbReference type="GO" id="GO:0005829">
    <property type="term" value="C:cytosol"/>
    <property type="evidence" value="ECO:0007669"/>
    <property type="project" value="TreeGrafter"/>
</dbReference>
<dbReference type="KEGG" id="cci:CC1G_04850"/>
<dbReference type="NCBIfam" id="TIGR01499">
    <property type="entry name" value="folC"/>
    <property type="match status" value="1"/>
</dbReference>
<dbReference type="UniPathway" id="UPA00850"/>
<dbReference type="Gene3D" id="3.90.190.20">
    <property type="entry name" value="Mur ligase, C-terminal domain"/>
    <property type="match status" value="1"/>
</dbReference>
<dbReference type="InterPro" id="IPR036615">
    <property type="entry name" value="Mur_ligase_C_dom_sf"/>
</dbReference>
<dbReference type="InterPro" id="IPR001645">
    <property type="entry name" value="Folylpolyglutamate_synth"/>
</dbReference>
<dbReference type="InterPro" id="IPR036565">
    <property type="entry name" value="Mur-like_cat_sf"/>
</dbReference>
<dbReference type="OrthoDB" id="5212574at2759"/>
<dbReference type="eggNOG" id="KOG2525">
    <property type="taxonomic scope" value="Eukaryota"/>
</dbReference>
<dbReference type="PANTHER" id="PTHR11136:SF0">
    <property type="entry name" value="DIHYDROFOLATE SYNTHETASE-RELATED"/>
    <property type="match status" value="1"/>
</dbReference>
<dbReference type="PANTHER" id="PTHR11136">
    <property type="entry name" value="FOLYLPOLYGLUTAMATE SYNTHASE-RELATED"/>
    <property type="match status" value="1"/>
</dbReference>
<dbReference type="Gene3D" id="3.40.1190.10">
    <property type="entry name" value="Mur-like, catalytic domain"/>
    <property type="match status" value="1"/>
</dbReference>
<evidence type="ECO:0000256" key="1">
    <source>
        <dbReference type="ARBA" id="ARBA00008276"/>
    </source>
</evidence>
<dbReference type="GO" id="GO:0008841">
    <property type="term" value="F:dihydrofolate synthase activity"/>
    <property type="evidence" value="ECO:0007669"/>
    <property type="project" value="TreeGrafter"/>
</dbReference>
<protein>
    <submittedName>
        <fullName evidence="7">Folylpolyglutamate synthetase and dihydrofolate synthetase</fullName>
    </submittedName>
</protein>
<accession>A8PFT2</accession>
<keyword evidence="4" id="KW-0547">Nucleotide-binding</keyword>
<dbReference type="Proteomes" id="UP000001861">
    <property type="component" value="Unassembled WGS sequence"/>
</dbReference>
<dbReference type="GO" id="GO:0005739">
    <property type="term" value="C:mitochondrion"/>
    <property type="evidence" value="ECO:0007669"/>
    <property type="project" value="TreeGrafter"/>
</dbReference>
<dbReference type="GO" id="GO:0046872">
    <property type="term" value="F:metal ion binding"/>
    <property type="evidence" value="ECO:0007669"/>
    <property type="project" value="UniProtKB-KW"/>
</dbReference>
<evidence type="ECO:0000256" key="5">
    <source>
        <dbReference type="ARBA" id="ARBA00022840"/>
    </source>
</evidence>
<dbReference type="GO" id="GO:0004326">
    <property type="term" value="F:tetrahydrofolylpolyglutamate synthase activity"/>
    <property type="evidence" value="ECO:0007669"/>
    <property type="project" value="InterPro"/>
</dbReference>
<gene>
    <name evidence="7" type="ORF">CC1G_04850</name>
</gene>
<dbReference type="PROSITE" id="PS01012">
    <property type="entry name" value="FOLYLPOLYGLU_SYNT_2"/>
    <property type="match status" value="1"/>
</dbReference>
<organism evidence="7 8">
    <name type="scientific">Coprinopsis cinerea (strain Okayama-7 / 130 / ATCC MYA-4618 / FGSC 9003)</name>
    <name type="common">Inky cap fungus</name>
    <name type="synonym">Hormographiella aspergillata</name>
    <dbReference type="NCBI Taxonomy" id="240176"/>
    <lineage>
        <taxon>Eukaryota</taxon>
        <taxon>Fungi</taxon>
        <taxon>Dikarya</taxon>
        <taxon>Basidiomycota</taxon>
        <taxon>Agaricomycotina</taxon>
        <taxon>Agaricomycetes</taxon>
        <taxon>Agaricomycetidae</taxon>
        <taxon>Agaricales</taxon>
        <taxon>Agaricineae</taxon>
        <taxon>Psathyrellaceae</taxon>
        <taxon>Coprinopsis</taxon>
    </lineage>
</organism>
<dbReference type="VEuPathDB" id="FungiDB:CC1G_04850"/>
<evidence type="ECO:0000256" key="2">
    <source>
        <dbReference type="ARBA" id="ARBA00022598"/>
    </source>
</evidence>
<dbReference type="STRING" id="240176.A8PFT2"/>
<dbReference type="OMA" id="SIHDRIC"/>
<evidence type="ECO:0000256" key="4">
    <source>
        <dbReference type="ARBA" id="ARBA00022741"/>
    </source>
</evidence>
<dbReference type="AlphaFoldDB" id="A8PFT2"/>
<keyword evidence="8" id="KW-1185">Reference proteome</keyword>